<feature type="compositionally biased region" description="Basic and acidic residues" evidence="1">
    <location>
        <begin position="258"/>
        <end position="276"/>
    </location>
</feature>
<organism evidence="2 3">
    <name type="scientific">Candidatus Ozemobacter sibiricus</name>
    <dbReference type="NCBI Taxonomy" id="2268124"/>
    <lineage>
        <taxon>Bacteria</taxon>
        <taxon>Candidatus Ozemobacteria</taxon>
        <taxon>Candidatus Ozemobacterales</taxon>
        <taxon>Candidatus Ozemobacteraceae</taxon>
        <taxon>Candidatus Ozemobacter</taxon>
    </lineage>
</organism>
<feature type="compositionally biased region" description="Pro residues" evidence="1">
    <location>
        <begin position="218"/>
        <end position="237"/>
    </location>
</feature>
<reference evidence="2 3" key="1">
    <citation type="submission" date="2018-05" db="EMBL/GenBank/DDBJ databases">
        <title>A metagenomic window into the 2 km-deep terrestrial subsurface aquifer revealed taxonomically and functionally diverse microbial community comprising novel uncultured bacterial lineages.</title>
        <authorList>
            <person name="Kadnikov V.V."/>
            <person name="Mardanov A.V."/>
            <person name="Beletsky A.V."/>
            <person name="Banks D."/>
            <person name="Pimenov N.V."/>
            <person name="Frank Y.A."/>
            <person name="Karnachuk O.V."/>
            <person name="Ravin N.V."/>
        </authorList>
    </citation>
    <scope>NUCLEOTIDE SEQUENCE [LARGE SCALE GENOMIC DNA]</scope>
    <source>
        <strain evidence="2">BY5</strain>
    </source>
</reference>
<proteinExistence type="predicted"/>
<feature type="compositionally biased region" description="Low complexity" evidence="1">
    <location>
        <begin position="283"/>
        <end position="312"/>
    </location>
</feature>
<feature type="compositionally biased region" description="Low complexity" evidence="1">
    <location>
        <begin position="238"/>
        <end position="250"/>
    </location>
</feature>
<protein>
    <submittedName>
        <fullName evidence="2">Uncharacterized protein</fullName>
    </submittedName>
</protein>
<dbReference type="AlphaFoldDB" id="A0A367ZP05"/>
<dbReference type="Proteomes" id="UP000252355">
    <property type="component" value="Unassembled WGS sequence"/>
</dbReference>
<evidence type="ECO:0000313" key="2">
    <source>
        <dbReference type="EMBL" id="RCK79756.1"/>
    </source>
</evidence>
<accession>A0A367ZP05</accession>
<sequence length="312" mass="32192">MTEPVEPVDPDPDGQLRPVQGPSGKSRFQFTPPKMPDWKKLRQKATRVTLQRTASGSEMTEVETFDCSDLEGERRKITQLEAAIQALPAGPLRSALEARLTDQRRRVAAAEELARLLPPAAADRSVGSGAEPPGAVVAAASPVSGAGAGPSEAGAAAVPVAGMTGPEGAVMASATTAAASVTVGLGRASANDLRTAALPTTLSPAQRRRVEELRRILWPPPRPPAPVLPAAGAPPPGAATRATASATPPVGRIPEQFYRPEPRKSFYQEMKEAREQDQEEEASVAGPPADAAGDAADAADAAASPSSFSNAP</sequence>
<feature type="region of interest" description="Disordered" evidence="1">
    <location>
        <begin position="216"/>
        <end position="312"/>
    </location>
</feature>
<evidence type="ECO:0000313" key="3">
    <source>
        <dbReference type="Proteomes" id="UP000252355"/>
    </source>
</evidence>
<feature type="region of interest" description="Disordered" evidence="1">
    <location>
        <begin position="1"/>
        <end position="44"/>
    </location>
</feature>
<evidence type="ECO:0000256" key="1">
    <source>
        <dbReference type="SAM" id="MobiDB-lite"/>
    </source>
</evidence>
<dbReference type="EMBL" id="QOQW01000010">
    <property type="protein sequence ID" value="RCK79756.1"/>
    <property type="molecule type" value="Genomic_DNA"/>
</dbReference>
<name>A0A367ZP05_9BACT</name>
<feature type="compositionally biased region" description="Acidic residues" evidence="1">
    <location>
        <begin position="1"/>
        <end position="12"/>
    </location>
</feature>
<comment type="caution">
    <text evidence="2">The sequence shown here is derived from an EMBL/GenBank/DDBJ whole genome shotgun (WGS) entry which is preliminary data.</text>
</comment>
<gene>
    <name evidence="2" type="ORF">OZSIB_3910</name>
</gene>